<name>A0A9W9TX04_9EURO</name>
<evidence type="ECO:0000256" key="2">
    <source>
        <dbReference type="SAM" id="MobiDB-lite"/>
    </source>
</evidence>
<reference evidence="4" key="2">
    <citation type="journal article" date="2023" name="IMA Fungus">
        <title>Comparative genomic study of the Penicillium genus elucidates a diverse pangenome and 15 lateral gene transfer events.</title>
        <authorList>
            <person name="Petersen C."/>
            <person name="Sorensen T."/>
            <person name="Nielsen M.R."/>
            <person name="Sondergaard T.E."/>
            <person name="Sorensen J.L."/>
            <person name="Fitzpatrick D.A."/>
            <person name="Frisvad J.C."/>
            <person name="Nielsen K.L."/>
        </authorList>
    </citation>
    <scope>NUCLEOTIDE SEQUENCE</scope>
    <source>
        <strain evidence="4">IBT 19713</strain>
    </source>
</reference>
<evidence type="ECO:0000313" key="4">
    <source>
        <dbReference type="EMBL" id="KAJ5246936.1"/>
    </source>
</evidence>
<dbReference type="InterPro" id="IPR007201">
    <property type="entry name" value="Mei2-like_Rrm_C"/>
</dbReference>
<feature type="region of interest" description="Disordered" evidence="2">
    <location>
        <begin position="462"/>
        <end position="514"/>
    </location>
</feature>
<feature type="compositionally biased region" description="Polar residues" evidence="2">
    <location>
        <begin position="497"/>
        <end position="507"/>
    </location>
</feature>
<comment type="caution">
    <text evidence="4">The sequence shown here is derived from an EMBL/GenBank/DDBJ whole genome shotgun (WGS) entry which is preliminary data.</text>
</comment>
<sequence length="744" mass="83150">MGSVSPSQSSTPLRAGLQYSSEGQMDARVVNFDDNHRSGIRPVESKDSPVRFLRQGHLEVSSRPHAFSQLGSQQTGHMNMPSSADAMMHLKIEHDRPNQYLLTTSAALPAIPAPGILGAHEPSRKTPRVRHRVETHYRPAFPGLNSFSEFDSHQTQWAFNPLLEPAFTPPQVTHTRPTSYASYAPQAYESYPLSPTSPRFVERERRETHEPFLEPHHSGRFSVNGSHTRQVSNAQTSDPFMTRGSSKAFSTTRGYVGDTGEGFPPGGYSASTGLITNHQKSDQQYLLLKNYDLTIAAFCKIGPSLVEIDTKGQFWVGFTDIREAQKFTRRIFEDHTSWNLEPVSDTTFKHGARLPNSQASIFDDQVLVFVYSGPGSNLTAGSLVGAVKSVLDLVGPVYAIKDLDLDNSTTSARFTKYEMIVRYFDSQHAANAVKALNSVREENFVIEVLPYSRGMEAGKVRHWSVPTQETTRDHRSDPYMSPEDRDRSPATPERSPLSLSQTINPQHILTGEDARTTEQVMLKNIPNGMKWNNLKAILDETSACKYDFLYLRMDFEENQNVGYAFVNFLSPEDIIPFATAREGKHWPGYNRPSEKIAEISYATSQGRASLVEKFRNSPVMLDLRDNRPKLAPWLVRKPRSRRSTTSGPWLKALTVACTVLVPVQVEMDHHEVADLRKVPTSKHPHEAAVTMTIHMILRAPVEELVFTISQAPLILQGLQAPLIKGLSAHQLHVPTTSAIMRGLS</sequence>
<dbReference type="GO" id="GO:0003723">
    <property type="term" value="F:RNA binding"/>
    <property type="evidence" value="ECO:0007669"/>
    <property type="project" value="UniProtKB-KW"/>
</dbReference>
<keyword evidence="1" id="KW-0694">RNA-binding</keyword>
<keyword evidence="5" id="KW-1185">Reference proteome</keyword>
<feature type="region of interest" description="Disordered" evidence="2">
    <location>
        <begin position="1"/>
        <end position="22"/>
    </location>
</feature>
<dbReference type="GeneID" id="83198519"/>
<reference evidence="4" key="1">
    <citation type="submission" date="2022-11" db="EMBL/GenBank/DDBJ databases">
        <authorList>
            <person name="Petersen C."/>
        </authorList>
    </citation>
    <scope>NUCLEOTIDE SEQUENCE</scope>
    <source>
        <strain evidence="4">IBT 19713</strain>
    </source>
</reference>
<dbReference type="Pfam" id="PF04059">
    <property type="entry name" value="RRM_2"/>
    <property type="match status" value="1"/>
</dbReference>
<feature type="compositionally biased region" description="Basic and acidic residues" evidence="2">
    <location>
        <begin position="470"/>
        <end position="488"/>
    </location>
</feature>
<dbReference type="SUPFAM" id="SSF54928">
    <property type="entry name" value="RNA-binding domain, RBD"/>
    <property type="match status" value="1"/>
</dbReference>
<evidence type="ECO:0000259" key="3">
    <source>
        <dbReference type="Pfam" id="PF04059"/>
    </source>
</evidence>
<evidence type="ECO:0000256" key="1">
    <source>
        <dbReference type="ARBA" id="ARBA00022884"/>
    </source>
</evidence>
<protein>
    <submittedName>
        <fullName evidence="4">Meiosis protein MEI2</fullName>
    </submittedName>
</protein>
<proteinExistence type="predicted"/>
<organism evidence="4 5">
    <name type="scientific">Penicillium chermesinum</name>
    <dbReference type="NCBI Taxonomy" id="63820"/>
    <lineage>
        <taxon>Eukaryota</taxon>
        <taxon>Fungi</taxon>
        <taxon>Dikarya</taxon>
        <taxon>Ascomycota</taxon>
        <taxon>Pezizomycotina</taxon>
        <taxon>Eurotiomycetes</taxon>
        <taxon>Eurotiomycetidae</taxon>
        <taxon>Eurotiales</taxon>
        <taxon>Aspergillaceae</taxon>
        <taxon>Penicillium</taxon>
    </lineage>
</organism>
<feature type="domain" description="Mei2-like C-terminal RNA recognition motif" evidence="3">
    <location>
        <begin position="519"/>
        <end position="615"/>
    </location>
</feature>
<evidence type="ECO:0000313" key="5">
    <source>
        <dbReference type="Proteomes" id="UP001150941"/>
    </source>
</evidence>
<dbReference type="RefSeq" id="XP_058334357.1">
    <property type="nucleotide sequence ID" value="XM_058471216.1"/>
</dbReference>
<gene>
    <name evidence="4" type="ORF">N7468_001919</name>
</gene>
<dbReference type="InterPro" id="IPR035979">
    <property type="entry name" value="RBD_domain_sf"/>
</dbReference>
<feature type="compositionally biased region" description="Polar residues" evidence="2">
    <location>
        <begin position="221"/>
        <end position="246"/>
    </location>
</feature>
<dbReference type="OrthoDB" id="417481at2759"/>
<dbReference type="Proteomes" id="UP001150941">
    <property type="component" value="Unassembled WGS sequence"/>
</dbReference>
<dbReference type="AlphaFoldDB" id="A0A9W9TX04"/>
<dbReference type="EMBL" id="JAPQKS010000002">
    <property type="protein sequence ID" value="KAJ5246936.1"/>
    <property type="molecule type" value="Genomic_DNA"/>
</dbReference>
<accession>A0A9W9TX04</accession>
<feature type="region of interest" description="Disordered" evidence="2">
    <location>
        <begin position="213"/>
        <end position="246"/>
    </location>
</feature>
<dbReference type="PANTHER" id="PTHR23189">
    <property type="entry name" value="RNA RECOGNITION MOTIF-CONTAINING"/>
    <property type="match status" value="1"/>
</dbReference>